<evidence type="ECO:0000256" key="3">
    <source>
        <dbReference type="ARBA" id="ARBA00022692"/>
    </source>
</evidence>
<keyword evidence="12" id="KW-1185">Reference proteome</keyword>
<dbReference type="Pfam" id="PF22599">
    <property type="entry name" value="SecDF_P1_head"/>
    <property type="match status" value="1"/>
</dbReference>
<keyword evidence="2" id="KW-1003">Cell membrane</keyword>
<feature type="region of interest" description="Disordered" evidence="8">
    <location>
        <begin position="127"/>
        <end position="149"/>
    </location>
</feature>
<organism evidence="11 12">
    <name type="scientific">Mycolicibacillus koreensis</name>
    <dbReference type="NCBI Taxonomy" id="1069220"/>
    <lineage>
        <taxon>Bacteria</taxon>
        <taxon>Bacillati</taxon>
        <taxon>Actinomycetota</taxon>
        <taxon>Actinomycetes</taxon>
        <taxon>Mycobacteriales</taxon>
        <taxon>Mycobacteriaceae</taxon>
        <taxon>Mycolicibacillus</taxon>
    </lineage>
</organism>
<evidence type="ECO:0000256" key="4">
    <source>
        <dbReference type="ARBA" id="ARBA00022927"/>
    </source>
</evidence>
<dbReference type="InterPro" id="IPR054384">
    <property type="entry name" value="SecDF_P1_head"/>
</dbReference>
<dbReference type="GO" id="GO:0015031">
    <property type="term" value="P:protein transport"/>
    <property type="evidence" value="ECO:0007669"/>
    <property type="project" value="UniProtKB-KW"/>
</dbReference>
<dbReference type="Proteomes" id="UP000193577">
    <property type="component" value="Unassembled WGS sequence"/>
</dbReference>
<dbReference type="GO" id="GO:0005886">
    <property type="term" value="C:plasma membrane"/>
    <property type="evidence" value="ECO:0007669"/>
    <property type="project" value="TreeGrafter"/>
</dbReference>
<proteinExistence type="predicted"/>
<dbReference type="Gene3D" id="3.30.1360.200">
    <property type="match status" value="1"/>
</dbReference>
<accession>A0A7I7SAG2</accession>
<keyword evidence="7 9" id="KW-0472">Membrane</keyword>
<keyword evidence="1" id="KW-0813">Transport</keyword>
<evidence type="ECO:0000256" key="8">
    <source>
        <dbReference type="SAM" id="MobiDB-lite"/>
    </source>
</evidence>
<keyword evidence="4" id="KW-0653">Protein transport</keyword>
<evidence type="ECO:0000313" key="11">
    <source>
        <dbReference type="EMBL" id="OSC34560.1"/>
    </source>
</evidence>
<feature type="transmembrane region" description="Helical" evidence="9">
    <location>
        <begin position="12"/>
        <end position="37"/>
    </location>
</feature>
<evidence type="ECO:0000313" key="12">
    <source>
        <dbReference type="Proteomes" id="UP000193577"/>
    </source>
</evidence>
<evidence type="ECO:0000256" key="1">
    <source>
        <dbReference type="ARBA" id="ARBA00022448"/>
    </source>
</evidence>
<keyword evidence="5 9" id="KW-1133">Transmembrane helix</keyword>
<name>A0A7I7SAG2_9MYCO</name>
<reference evidence="11 12" key="1">
    <citation type="submission" date="2017-04" db="EMBL/GenBank/DDBJ databases">
        <title>The new phylogeny of genus Mycobacterium.</title>
        <authorList>
            <person name="Tortoli E."/>
            <person name="Trovato A."/>
            <person name="Cirillo D.M."/>
        </authorList>
    </citation>
    <scope>NUCLEOTIDE SEQUENCE [LARGE SCALE GENOMIC DNA]</scope>
    <source>
        <strain evidence="11 12">KCTC 19819</strain>
    </source>
</reference>
<dbReference type="InterPro" id="IPR022813">
    <property type="entry name" value="SecD/SecF_arch_bac"/>
</dbReference>
<evidence type="ECO:0000256" key="5">
    <source>
        <dbReference type="ARBA" id="ARBA00022989"/>
    </source>
</evidence>
<dbReference type="OrthoDB" id="5240379at2"/>
<dbReference type="RefSeq" id="WP_069392847.1">
    <property type="nucleotide sequence ID" value="NZ_AP022594.1"/>
</dbReference>
<dbReference type="AlphaFoldDB" id="A0A7I7SAG2"/>
<keyword evidence="6" id="KW-0811">Translocation</keyword>
<keyword evidence="3 9" id="KW-0812">Transmembrane</keyword>
<evidence type="ECO:0000259" key="10">
    <source>
        <dbReference type="Pfam" id="PF22599"/>
    </source>
</evidence>
<sequence>MSTSPTPDRRRLLRHLLIVLIMVVFAYLVAVTVSMLVGDQQKQAEFDRVGGTRTTWTPQTADGAALSTEGINRAEKVFGTRLKAAGVRNAEVAADDNSVTVSVPGDDPDLPADLGARRELLVRPVIDSVPAESAGSDRTTATPDQTKSPLAERIQAQRALRQSDNPLIQVQALLTQAKRCGQDDDPLAGRDDPALPLVTCAADATMAYLLGPAILDGEQIDRASTEPDGSRGALVNLVLTRDGKREWSHYTGTHVGEGVAFTLDTAVISAPVINEAMPAEAVQLSGYTDEQAGDLADAINGRALPVAFEATRTEQVEATAASSNFSSPEFGLIAGGFVLMIALIGGLVFVMARERS</sequence>
<feature type="compositionally biased region" description="Polar residues" evidence="8">
    <location>
        <begin position="136"/>
        <end position="148"/>
    </location>
</feature>
<evidence type="ECO:0000256" key="6">
    <source>
        <dbReference type="ARBA" id="ARBA00023010"/>
    </source>
</evidence>
<dbReference type="EMBL" id="NCXO01000009">
    <property type="protein sequence ID" value="OSC34560.1"/>
    <property type="molecule type" value="Genomic_DNA"/>
</dbReference>
<gene>
    <name evidence="11" type="ORF">B8W67_06215</name>
</gene>
<protein>
    <recommendedName>
        <fullName evidence="10">SecDF P1 head subdomain domain-containing protein</fullName>
    </recommendedName>
</protein>
<dbReference type="PANTHER" id="PTHR30081">
    <property type="entry name" value="PROTEIN-EXPORT MEMBRANE PROTEIN SEC"/>
    <property type="match status" value="1"/>
</dbReference>
<evidence type="ECO:0000256" key="2">
    <source>
        <dbReference type="ARBA" id="ARBA00022475"/>
    </source>
</evidence>
<dbReference type="Gene3D" id="3.30.70.3400">
    <property type="match status" value="1"/>
</dbReference>
<comment type="caution">
    <text evidence="11">The sequence shown here is derived from an EMBL/GenBank/DDBJ whole genome shotgun (WGS) entry which is preliminary data.</text>
</comment>
<feature type="domain" description="SecDF P1 head subdomain" evidence="10">
    <location>
        <begin position="206"/>
        <end position="306"/>
    </location>
</feature>
<evidence type="ECO:0000256" key="7">
    <source>
        <dbReference type="ARBA" id="ARBA00023136"/>
    </source>
</evidence>
<feature type="transmembrane region" description="Helical" evidence="9">
    <location>
        <begin position="330"/>
        <end position="352"/>
    </location>
</feature>
<dbReference type="PANTHER" id="PTHR30081:SF1">
    <property type="entry name" value="PROTEIN TRANSLOCASE SUBUNIT SECD"/>
    <property type="match status" value="1"/>
</dbReference>
<evidence type="ECO:0000256" key="9">
    <source>
        <dbReference type="SAM" id="Phobius"/>
    </source>
</evidence>